<dbReference type="PANTHER" id="PTHR43201">
    <property type="entry name" value="ACYL-COA SYNTHETASE"/>
    <property type="match status" value="1"/>
</dbReference>
<dbReference type="Gene3D" id="3.40.50.12780">
    <property type="entry name" value="N-terminal domain of ligase-like"/>
    <property type="match status" value="1"/>
</dbReference>
<gene>
    <name evidence="3" type="ORF">EW026_g2441</name>
</gene>
<dbReference type="Pfam" id="PF00501">
    <property type="entry name" value="AMP-binding"/>
    <property type="match status" value="1"/>
</dbReference>
<dbReference type="InterPro" id="IPR045851">
    <property type="entry name" value="AMP-bd_C_sf"/>
</dbReference>
<dbReference type="InterPro" id="IPR000873">
    <property type="entry name" value="AMP-dep_synth/lig_dom"/>
</dbReference>
<dbReference type="SUPFAM" id="SSF56801">
    <property type="entry name" value="Acetyl-CoA synthetase-like"/>
    <property type="match status" value="1"/>
</dbReference>
<dbReference type="Gene3D" id="3.40.50.980">
    <property type="match status" value="1"/>
</dbReference>
<dbReference type="AlphaFoldDB" id="A0A4S4KPD6"/>
<dbReference type="GO" id="GO:0031956">
    <property type="term" value="F:medium-chain fatty acid-CoA ligase activity"/>
    <property type="evidence" value="ECO:0007669"/>
    <property type="project" value="TreeGrafter"/>
</dbReference>
<feature type="domain" description="AMP-dependent synthetase/ligase" evidence="1">
    <location>
        <begin position="321"/>
        <end position="420"/>
    </location>
</feature>
<dbReference type="Gene3D" id="3.30.300.30">
    <property type="match status" value="1"/>
</dbReference>
<dbReference type="EMBL" id="SGPJ01000061">
    <property type="protein sequence ID" value="THH00047.1"/>
    <property type="molecule type" value="Genomic_DNA"/>
</dbReference>
<dbReference type="PANTHER" id="PTHR43201:SF30">
    <property type="entry name" value="AMP-DEPENDENT SYNTHETASE_LIGASE DOMAIN-CONTAINING PROTEIN"/>
    <property type="match status" value="1"/>
</dbReference>
<dbReference type="InterPro" id="IPR042099">
    <property type="entry name" value="ANL_N_sf"/>
</dbReference>
<feature type="domain" description="AMP-binding enzyme C-terminal" evidence="2">
    <location>
        <begin position="475"/>
        <end position="556"/>
    </location>
</feature>
<evidence type="ECO:0000259" key="2">
    <source>
        <dbReference type="Pfam" id="PF13193"/>
    </source>
</evidence>
<proteinExistence type="predicted"/>
<keyword evidence="4" id="KW-1185">Reference proteome</keyword>
<name>A0A4S4KPD6_9APHY</name>
<sequence length="579" mass="63887">MPLGSYICTRFIGYGDHETKHTVSDGKSAPTGNSVLNKPVCQAFSNNSETSMSVLHTGSRRCLQVEICMSILRPGSIASRRSSTASPLTLSAVEGPLHPPLVSQTLPEYFNRVILANHAERPALICRRERPRPYGGPRSHNLGVEKHLAWNFGEFNVNIKALARGLVGLGVKKGDRVGVIMGNNSAYAMLQWACASIGAILVTLNPAYRLPELVKTLSLVEVSHLFVVPRIRSSEYLSLLANAFPSLRNSAPGAIQEPELPALRHLIVVDNTPSFKEFELELDSIKPAVDFREILLWGEHSSEERQVKELQGSLHHDDIINLQFTRTGIAAGSPIPIALMKRLVERMNLRELTIAYGMTETSPVSFQTTVDDPLIKRVETVGKVQPHVKAKIVNAQGEVVPINTPGELHVAGYMLQKGYWNDEPQTRKVMQIDDKGTLWMHTGDEAIMDDEGYLRIVGRIKDIIIRGGENLFPVQIENVLTAHVAILEAAVVSVPDLRYGEVVGAWIVRDPHKPSVSREQVRNIVAEGMNPQNAPAWVWFVGEDGEAELPKTASGKVMKHVLRKWSKTLAEKGVGRVMS</sequence>
<dbReference type="GO" id="GO:0006631">
    <property type="term" value="P:fatty acid metabolic process"/>
    <property type="evidence" value="ECO:0007669"/>
    <property type="project" value="TreeGrafter"/>
</dbReference>
<evidence type="ECO:0000313" key="3">
    <source>
        <dbReference type="EMBL" id="THH00047.1"/>
    </source>
</evidence>
<dbReference type="InterPro" id="IPR025110">
    <property type="entry name" value="AMP-bd_C"/>
</dbReference>
<accession>A0A4S4KPD6</accession>
<organism evidence="3 4">
    <name type="scientific">Hermanssonia centrifuga</name>
    <dbReference type="NCBI Taxonomy" id="98765"/>
    <lineage>
        <taxon>Eukaryota</taxon>
        <taxon>Fungi</taxon>
        <taxon>Dikarya</taxon>
        <taxon>Basidiomycota</taxon>
        <taxon>Agaricomycotina</taxon>
        <taxon>Agaricomycetes</taxon>
        <taxon>Polyporales</taxon>
        <taxon>Meruliaceae</taxon>
        <taxon>Hermanssonia</taxon>
    </lineage>
</organism>
<evidence type="ECO:0000313" key="4">
    <source>
        <dbReference type="Proteomes" id="UP000309038"/>
    </source>
</evidence>
<evidence type="ECO:0000259" key="1">
    <source>
        <dbReference type="Pfam" id="PF00501"/>
    </source>
</evidence>
<dbReference type="Pfam" id="PF13193">
    <property type="entry name" value="AMP-binding_C"/>
    <property type="match status" value="1"/>
</dbReference>
<protein>
    <submittedName>
        <fullName evidence="3">Uncharacterized protein</fullName>
    </submittedName>
</protein>
<comment type="caution">
    <text evidence="3">The sequence shown here is derived from an EMBL/GenBank/DDBJ whole genome shotgun (WGS) entry which is preliminary data.</text>
</comment>
<reference evidence="3 4" key="1">
    <citation type="submission" date="2019-02" db="EMBL/GenBank/DDBJ databases">
        <title>Genome sequencing of the rare red list fungi Phlebia centrifuga.</title>
        <authorList>
            <person name="Buettner E."/>
            <person name="Kellner H."/>
        </authorList>
    </citation>
    <scope>NUCLEOTIDE SEQUENCE [LARGE SCALE GENOMIC DNA]</scope>
    <source>
        <strain evidence="3 4">DSM 108282</strain>
    </source>
</reference>
<dbReference type="Proteomes" id="UP000309038">
    <property type="component" value="Unassembled WGS sequence"/>
</dbReference>